<accession>A0A0L7LSV4</accession>
<keyword evidence="2" id="KW-1185">Reference proteome</keyword>
<sequence length="345" mass="39036">MGDININIAPDGDDAFADEYLNLTAAHGLLPAFTLTTRQVSKTCIDHVIMKSCNKNTLSLILDTFTTDHSPVLVHTEYLNKFKEQKQTERAVLDYDSITKDLAASDFSSVLTSTNANLATDALINIIREVIKRNTKIKKITRKNRTIKPWVTVGALRCLRHRDKLHLKSRNDPLNMILKVSYCRYRNFCTNLLRKLKRDYERQEFDMARNNPKATWNVIKKIANLNTKSNSATDLLKIHNDPNLSVNSVNNYFVNIGKNLAKKINSPLALSTDNSSIQCCLTSNLQGNSMVLLPTDNKEIESVIMGLRNDCATGWDHISSKIIKCASYPQENRGFKATPHHYPKL</sequence>
<gene>
    <name evidence="1" type="ORF">OBRU01_02702</name>
</gene>
<name>A0A0L7LSV4_OPEBR</name>
<organism evidence="1 2">
    <name type="scientific">Operophtera brumata</name>
    <name type="common">Winter moth</name>
    <name type="synonym">Phalaena brumata</name>
    <dbReference type="NCBI Taxonomy" id="104452"/>
    <lineage>
        <taxon>Eukaryota</taxon>
        <taxon>Metazoa</taxon>
        <taxon>Ecdysozoa</taxon>
        <taxon>Arthropoda</taxon>
        <taxon>Hexapoda</taxon>
        <taxon>Insecta</taxon>
        <taxon>Pterygota</taxon>
        <taxon>Neoptera</taxon>
        <taxon>Endopterygota</taxon>
        <taxon>Lepidoptera</taxon>
        <taxon>Glossata</taxon>
        <taxon>Ditrysia</taxon>
        <taxon>Geometroidea</taxon>
        <taxon>Geometridae</taxon>
        <taxon>Larentiinae</taxon>
        <taxon>Operophtera</taxon>
    </lineage>
</organism>
<evidence type="ECO:0000313" key="2">
    <source>
        <dbReference type="Proteomes" id="UP000037510"/>
    </source>
</evidence>
<evidence type="ECO:0008006" key="3">
    <source>
        <dbReference type="Google" id="ProtNLM"/>
    </source>
</evidence>
<evidence type="ECO:0000313" key="1">
    <source>
        <dbReference type="EMBL" id="KOB78291.1"/>
    </source>
</evidence>
<comment type="caution">
    <text evidence="1">The sequence shown here is derived from an EMBL/GenBank/DDBJ whole genome shotgun (WGS) entry which is preliminary data.</text>
</comment>
<reference evidence="1 2" key="1">
    <citation type="journal article" date="2015" name="Genome Biol. Evol.">
        <title>The genome of winter moth (Operophtera brumata) provides a genomic perspective on sexual dimorphism and phenology.</title>
        <authorList>
            <person name="Derks M.F."/>
            <person name="Smit S."/>
            <person name="Salis L."/>
            <person name="Schijlen E."/>
            <person name="Bossers A."/>
            <person name="Mateman C."/>
            <person name="Pijl A.S."/>
            <person name="de Ridder D."/>
            <person name="Groenen M.A."/>
            <person name="Visser M.E."/>
            <person name="Megens H.J."/>
        </authorList>
    </citation>
    <scope>NUCLEOTIDE SEQUENCE [LARGE SCALE GENOMIC DNA]</scope>
    <source>
        <strain evidence="1">WM2013NL</strain>
        <tissue evidence="1">Head and thorax</tissue>
    </source>
</reference>
<dbReference type="Proteomes" id="UP000037510">
    <property type="component" value="Unassembled WGS sequence"/>
</dbReference>
<proteinExistence type="predicted"/>
<dbReference type="EMBL" id="JTDY01000207">
    <property type="protein sequence ID" value="KOB78291.1"/>
    <property type="molecule type" value="Genomic_DNA"/>
</dbReference>
<dbReference type="STRING" id="104452.A0A0L7LSV4"/>
<protein>
    <recommendedName>
        <fullName evidence="3">Tick transposon</fullName>
    </recommendedName>
</protein>
<dbReference type="AlphaFoldDB" id="A0A0L7LSV4"/>